<protein>
    <submittedName>
        <fullName evidence="3">CUB domain</fullName>
    </submittedName>
</protein>
<dbReference type="AlphaFoldDB" id="A0A5E4MT94"/>
<feature type="domain" description="CUB" evidence="2">
    <location>
        <begin position="272"/>
        <end position="324"/>
    </location>
</feature>
<dbReference type="InterPro" id="IPR058698">
    <property type="entry name" value="CUB_metazoa"/>
</dbReference>
<dbReference type="PANTHER" id="PTHR33236:SF4">
    <property type="entry name" value="CUB DOMAIN-CONTAINING PROTEIN"/>
    <property type="match status" value="1"/>
</dbReference>
<accession>A0A5E4MT94</accession>
<dbReference type="PANTHER" id="PTHR33236">
    <property type="entry name" value="INTRAFLAGELLAR TRANSPORT PROTEIN 122 FAMILY PROTEIN-RELATED"/>
    <property type="match status" value="1"/>
</dbReference>
<keyword evidence="4" id="KW-1185">Reference proteome</keyword>
<dbReference type="OrthoDB" id="6344756at2759"/>
<feature type="signal peptide" evidence="1">
    <location>
        <begin position="1"/>
        <end position="23"/>
    </location>
</feature>
<dbReference type="Pfam" id="PF26080">
    <property type="entry name" value="CUB_animal"/>
    <property type="match status" value="1"/>
</dbReference>
<evidence type="ECO:0000313" key="4">
    <source>
        <dbReference type="Proteomes" id="UP000325440"/>
    </source>
</evidence>
<evidence type="ECO:0000256" key="1">
    <source>
        <dbReference type="SAM" id="SignalP"/>
    </source>
</evidence>
<evidence type="ECO:0000259" key="2">
    <source>
        <dbReference type="Pfam" id="PF26080"/>
    </source>
</evidence>
<gene>
    <name evidence="3" type="ORF">CINCED_3A021376</name>
</gene>
<reference evidence="3 4" key="1">
    <citation type="submission" date="2019-08" db="EMBL/GenBank/DDBJ databases">
        <authorList>
            <person name="Alioto T."/>
            <person name="Alioto T."/>
            <person name="Gomez Garrido J."/>
        </authorList>
    </citation>
    <scope>NUCLEOTIDE SEQUENCE [LARGE SCALE GENOMIC DNA]</scope>
</reference>
<keyword evidence="1" id="KW-0732">Signal</keyword>
<dbReference type="Proteomes" id="UP000325440">
    <property type="component" value="Unassembled WGS sequence"/>
</dbReference>
<dbReference type="EMBL" id="CABPRJ010000964">
    <property type="protein sequence ID" value="VVC33190.1"/>
    <property type="molecule type" value="Genomic_DNA"/>
</dbReference>
<sequence>MNAVKTTHLLLAVLSMSFASTGALDEFQYIPSLAKRSSGCYGPKGGKCINEAVCLKLNGVVNGVCQNPVNHTKEVCCSFPEYLQSTLLVVAGPQCEEPEGAKCINEAMCLELDGVVNGTCHNPGYTSKAVCCTVKSEREYKGIGINDDLNKILAFKYVNPNFPGGLNETSKHHFRFKKVSKNVTQLRLDFVTFNLALPNETTKICTEDVMIISHGSSKQLKICGSYSDKHIYYNLDDEKEDLIFINITLLKKNFYRDWEIKVTQLMEHQKVPDTCLQFFEEVTGKVQMTNITLNGRDLNNGKNNRICILHKPHMCSITYQPCIKHVIKPQPDSFLNGKTIQFGLNLWEEIVDDNTGFCQDYQQKICRYRP</sequence>
<feature type="chain" id="PRO_5022956173" evidence="1">
    <location>
        <begin position="24"/>
        <end position="370"/>
    </location>
</feature>
<evidence type="ECO:0000313" key="3">
    <source>
        <dbReference type="EMBL" id="VVC33190.1"/>
    </source>
</evidence>
<name>A0A5E4MT94_9HEMI</name>
<organism evidence="3 4">
    <name type="scientific">Cinara cedri</name>
    <dbReference type="NCBI Taxonomy" id="506608"/>
    <lineage>
        <taxon>Eukaryota</taxon>
        <taxon>Metazoa</taxon>
        <taxon>Ecdysozoa</taxon>
        <taxon>Arthropoda</taxon>
        <taxon>Hexapoda</taxon>
        <taxon>Insecta</taxon>
        <taxon>Pterygota</taxon>
        <taxon>Neoptera</taxon>
        <taxon>Paraneoptera</taxon>
        <taxon>Hemiptera</taxon>
        <taxon>Sternorrhyncha</taxon>
        <taxon>Aphidomorpha</taxon>
        <taxon>Aphidoidea</taxon>
        <taxon>Aphididae</taxon>
        <taxon>Lachninae</taxon>
        <taxon>Cinara</taxon>
    </lineage>
</organism>
<proteinExistence type="predicted"/>